<dbReference type="AlphaFoldDB" id="A0A4W5KS28"/>
<dbReference type="FunFam" id="2.60.40.10:FF:000142">
    <property type="entry name" value="V-set domain-containing T-cell activation inhibitor 1"/>
    <property type="match status" value="1"/>
</dbReference>
<dbReference type="GeneTree" id="ENSGT00940000154641"/>
<keyword evidence="4" id="KW-1015">Disulfide bond</keyword>
<sequence length="347" mass="39122">MLEQCLNCYNYYQYHSLSYIILLSFHLFHISVISSVVTTTSLQPREVAAPGSDITLSCSFPLSKILNLKHLVVNWQRGESEVVYSYYHGRDQLESVVYKGRTHLFEDQLTMGNASLRLSGVHPSYQGQYTCDVTDEQGSTQEKLQLLVAGKFHCSICDGFVVTLSASQGFPQPEVVWKGVMGSTNTTMKLDSKGLYELESAVTLRLNSTLTVTAELRLRVLDQSFTKSLTLHPPPGKISYSSWGSAKLRQFIQFKKYIHRFHNTLCALRPLLHHYHISIVLNPCVCIVRMLSCVCLCACLCQCLCCSQYSTIVHKTLVRYRGKCCLSLRLSTPFFSPPFHSVLCDAC</sequence>
<keyword evidence="6" id="KW-0393">Immunoglobulin domain</keyword>
<reference evidence="9" key="2">
    <citation type="submission" date="2025-08" db="UniProtKB">
        <authorList>
            <consortium name="Ensembl"/>
        </authorList>
    </citation>
    <scope>IDENTIFICATION</scope>
</reference>
<evidence type="ECO:0000256" key="7">
    <source>
        <dbReference type="SAM" id="Phobius"/>
    </source>
</evidence>
<dbReference type="Ensembl" id="ENSHHUT00000020100.1">
    <property type="protein sequence ID" value="ENSHHUP00000019382.1"/>
    <property type="gene ID" value="ENSHHUG00000012127.1"/>
</dbReference>
<dbReference type="Pfam" id="PF07686">
    <property type="entry name" value="V-set"/>
    <property type="match status" value="1"/>
</dbReference>
<dbReference type="SUPFAM" id="SSF48726">
    <property type="entry name" value="Immunoglobulin"/>
    <property type="match status" value="1"/>
</dbReference>
<comment type="subcellular location">
    <subcellularLocation>
        <location evidence="1">Membrane</location>
    </subcellularLocation>
</comment>
<dbReference type="InterPro" id="IPR007110">
    <property type="entry name" value="Ig-like_dom"/>
</dbReference>
<dbReference type="InterPro" id="IPR013106">
    <property type="entry name" value="Ig_V-set"/>
</dbReference>
<evidence type="ECO:0000256" key="2">
    <source>
        <dbReference type="ARBA" id="ARBA00022729"/>
    </source>
</evidence>
<dbReference type="InterPro" id="IPR003599">
    <property type="entry name" value="Ig_sub"/>
</dbReference>
<keyword evidence="10" id="KW-1185">Reference proteome</keyword>
<dbReference type="GO" id="GO:1903037">
    <property type="term" value="P:regulation of leukocyte cell-cell adhesion"/>
    <property type="evidence" value="ECO:0007669"/>
    <property type="project" value="UniProtKB-ARBA"/>
</dbReference>
<reference evidence="9" key="3">
    <citation type="submission" date="2025-09" db="UniProtKB">
        <authorList>
            <consortium name="Ensembl"/>
        </authorList>
    </citation>
    <scope>IDENTIFICATION</scope>
</reference>
<dbReference type="InterPro" id="IPR013783">
    <property type="entry name" value="Ig-like_fold"/>
</dbReference>
<evidence type="ECO:0000259" key="8">
    <source>
        <dbReference type="PROSITE" id="PS50835"/>
    </source>
</evidence>
<proteinExistence type="predicted"/>
<dbReference type="InterPro" id="IPR036179">
    <property type="entry name" value="Ig-like_dom_sf"/>
</dbReference>
<keyword evidence="7" id="KW-0812">Transmembrane</keyword>
<dbReference type="GO" id="GO:0050863">
    <property type="term" value="P:regulation of T cell activation"/>
    <property type="evidence" value="ECO:0007669"/>
    <property type="project" value="UniProtKB-ARBA"/>
</dbReference>
<dbReference type="PROSITE" id="PS50835">
    <property type="entry name" value="IG_LIKE"/>
    <property type="match status" value="1"/>
</dbReference>
<evidence type="ECO:0000313" key="9">
    <source>
        <dbReference type="Ensembl" id="ENSHHUP00000019382.1"/>
    </source>
</evidence>
<feature type="transmembrane region" description="Helical" evidence="7">
    <location>
        <begin position="16"/>
        <end position="37"/>
    </location>
</feature>
<dbReference type="Proteomes" id="UP000314982">
    <property type="component" value="Unassembled WGS sequence"/>
</dbReference>
<keyword evidence="3 7" id="KW-0472">Membrane</keyword>
<keyword evidence="5" id="KW-0325">Glycoprotein</keyword>
<dbReference type="SMART" id="SM00409">
    <property type="entry name" value="IG"/>
    <property type="match status" value="1"/>
</dbReference>
<feature type="domain" description="Ig-like" evidence="8">
    <location>
        <begin position="34"/>
        <end position="147"/>
    </location>
</feature>
<dbReference type="GO" id="GO:0009897">
    <property type="term" value="C:external side of plasma membrane"/>
    <property type="evidence" value="ECO:0007669"/>
    <property type="project" value="TreeGrafter"/>
</dbReference>
<name>A0A4W5KS28_9TELE</name>
<evidence type="ECO:0000256" key="3">
    <source>
        <dbReference type="ARBA" id="ARBA00023136"/>
    </source>
</evidence>
<keyword evidence="7" id="KW-1133">Transmembrane helix</keyword>
<evidence type="ECO:0000256" key="5">
    <source>
        <dbReference type="ARBA" id="ARBA00023180"/>
    </source>
</evidence>
<evidence type="ECO:0000256" key="6">
    <source>
        <dbReference type="ARBA" id="ARBA00023319"/>
    </source>
</evidence>
<dbReference type="GO" id="GO:0050852">
    <property type="term" value="P:T cell receptor signaling pathway"/>
    <property type="evidence" value="ECO:0007669"/>
    <property type="project" value="TreeGrafter"/>
</dbReference>
<keyword evidence="2" id="KW-0732">Signal</keyword>
<dbReference type="InterPro" id="IPR050504">
    <property type="entry name" value="IgSF_BTN/MOG"/>
</dbReference>
<dbReference type="GO" id="GO:0001817">
    <property type="term" value="P:regulation of cytokine production"/>
    <property type="evidence" value="ECO:0007669"/>
    <property type="project" value="TreeGrafter"/>
</dbReference>
<evidence type="ECO:0000256" key="4">
    <source>
        <dbReference type="ARBA" id="ARBA00023157"/>
    </source>
</evidence>
<reference evidence="10" key="1">
    <citation type="submission" date="2018-06" db="EMBL/GenBank/DDBJ databases">
        <title>Genome assembly of Danube salmon.</title>
        <authorList>
            <person name="Macqueen D.J."/>
            <person name="Gundappa M.K."/>
        </authorList>
    </citation>
    <scope>NUCLEOTIDE SEQUENCE [LARGE SCALE GENOMIC DNA]</scope>
</reference>
<dbReference type="STRING" id="62062.ENSHHUP00000019382"/>
<dbReference type="PANTHER" id="PTHR24100">
    <property type="entry name" value="BUTYROPHILIN"/>
    <property type="match status" value="1"/>
</dbReference>
<accession>A0A4W5KS28</accession>
<organism evidence="9 10">
    <name type="scientific">Hucho hucho</name>
    <name type="common">huchen</name>
    <dbReference type="NCBI Taxonomy" id="62062"/>
    <lineage>
        <taxon>Eukaryota</taxon>
        <taxon>Metazoa</taxon>
        <taxon>Chordata</taxon>
        <taxon>Craniata</taxon>
        <taxon>Vertebrata</taxon>
        <taxon>Euteleostomi</taxon>
        <taxon>Actinopterygii</taxon>
        <taxon>Neopterygii</taxon>
        <taxon>Teleostei</taxon>
        <taxon>Protacanthopterygii</taxon>
        <taxon>Salmoniformes</taxon>
        <taxon>Salmonidae</taxon>
        <taxon>Salmoninae</taxon>
        <taxon>Hucho</taxon>
    </lineage>
</organism>
<evidence type="ECO:0000256" key="1">
    <source>
        <dbReference type="ARBA" id="ARBA00004370"/>
    </source>
</evidence>
<dbReference type="Gene3D" id="2.60.40.10">
    <property type="entry name" value="Immunoglobulins"/>
    <property type="match status" value="2"/>
</dbReference>
<dbReference type="GO" id="GO:0005102">
    <property type="term" value="F:signaling receptor binding"/>
    <property type="evidence" value="ECO:0007669"/>
    <property type="project" value="TreeGrafter"/>
</dbReference>
<protein>
    <recommendedName>
        <fullName evidence="8">Ig-like domain-containing protein</fullName>
    </recommendedName>
</protein>
<evidence type="ECO:0000313" key="10">
    <source>
        <dbReference type="Proteomes" id="UP000314982"/>
    </source>
</evidence>